<evidence type="ECO:0000313" key="1">
    <source>
        <dbReference type="EMBL" id="KAJ7548844.1"/>
    </source>
</evidence>
<gene>
    <name evidence="1" type="ORF">O6H91_07G030000</name>
</gene>
<keyword evidence="2" id="KW-1185">Reference proteome</keyword>
<dbReference type="Proteomes" id="UP001162992">
    <property type="component" value="Chromosome 7"/>
</dbReference>
<dbReference type="EMBL" id="CM055098">
    <property type="protein sequence ID" value="KAJ7548844.1"/>
    <property type="molecule type" value="Genomic_DNA"/>
</dbReference>
<sequence>MSGKAVVHKVARSIDWEFIAKIIVSDEGKKELGTLRRAFEDVNNTLETKFNVKPPTINWDFYKEKLGPSIVNIFQKSYESLEIPEYEDTYTPEYKKKYEEWLVKATQMEEESKREAARLSEELKKLQQKKEALRTLTVDKYLADHPDLKQKIDEEIKNHNWGY</sequence>
<accession>A0ACC2D3V9</accession>
<evidence type="ECO:0000313" key="2">
    <source>
        <dbReference type="Proteomes" id="UP001162992"/>
    </source>
</evidence>
<reference evidence="2" key="1">
    <citation type="journal article" date="2024" name="Proc. Natl. Acad. Sci. U.S.A.">
        <title>Extraordinary preservation of gene collinearity over three hundred million years revealed in homosporous lycophytes.</title>
        <authorList>
            <person name="Li C."/>
            <person name="Wickell D."/>
            <person name="Kuo L.Y."/>
            <person name="Chen X."/>
            <person name="Nie B."/>
            <person name="Liao X."/>
            <person name="Peng D."/>
            <person name="Ji J."/>
            <person name="Jenkins J."/>
            <person name="Williams M."/>
            <person name="Shu S."/>
            <person name="Plott C."/>
            <person name="Barry K."/>
            <person name="Rajasekar S."/>
            <person name="Grimwood J."/>
            <person name="Han X."/>
            <person name="Sun S."/>
            <person name="Hou Z."/>
            <person name="He W."/>
            <person name="Dai G."/>
            <person name="Sun C."/>
            <person name="Schmutz J."/>
            <person name="Leebens-Mack J.H."/>
            <person name="Li F.W."/>
            <person name="Wang L."/>
        </authorList>
    </citation>
    <scope>NUCLEOTIDE SEQUENCE [LARGE SCALE GENOMIC DNA]</scope>
    <source>
        <strain evidence="2">cv. PW_Plant_1</strain>
    </source>
</reference>
<proteinExistence type="predicted"/>
<comment type="caution">
    <text evidence="1">The sequence shown here is derived from an EMBL/GenBank/DDBJ whole genome shotgun (WGS) entry which is preliminary data.</text>
</comment>
<name>A0ACC2D3V9_DIPCM</name>
<organism evidence="1 2">
    <name type="scientific">Diphasiastrum complanatum</name>
    <name type="common">Issler's clubmoss</name>
    <name type="synonym">Lycopodium complanatum</name>
    <dbReference type="NCBI Taxonomy" id="34168"/>
    <lineage>
        <taxon>Eukaryota</taxon>
        <taxon>Viridiplantae</taxon>
        <taxon>Streptophyta</taxon>
        <taxon>Embryophyta</taxon>
        <taxon>Tracheophyta</taxon>
        <taxon>Lycopodiopsida</taxon>
        <taxon>Lycopodiales</taxon>
        <taxon>Lycopodiaceae</taxon>
        <taxon>Lycopodioideae</taxon>
        <taxon>Diphasiastrum</taxon>
    </lineage>
</organism>
<protein>
    <submittedName>
        <fullName evidence="1">Uncharacterized protein</fullName>
    </submittedName>
</protein>